<dbReference type="RefSeq" id="WP_009718849.1">
    <property type="nucleotide sequence ID" value="NZ_GG657754.1"/>
</dbReference>
<evidence type="ECO:0000313" key="1">
    <source>
        <dbReference type="EMBL" id="EFL27049.1"/>
    </source>
</evidence>
<name>D9WC01_9ACTN</name>
<dbReference type="OrthoDB" id="3871512at2"/>
<dbReference type="HOGENOM" id="CLU_1915911_0_0_11"/>
<accession>D9WC01</accession>
<dbReference type="Proteomes" id="UP000003963">
    <property type="component" value="Unassembled WGS sequence"/>
</dbReference>
<protein>
    <submittedName>
        <fullName evidence="1">Uncharacterized protein</fullName>
    </submittedName>
</protein>
<organism evidence="1 2">
    <name type="scientific">Streptomyces himastatinicus ATCC 53653</name>
    <dbReference type="NCBI Taxonomy" id="457427"/>
    <lineage>
        <taxon>Bacteria</taxon>
        <taxon>Bacillati</taxon>
        <taxon>Actinomycetota</taxon>
        <taxon>Actinomycetes</taxon>
        <taxon>Kitasatosporales</taxon>
        <taxon>Streptomycetaceae</taxon>
        <taxon>Streptomyces</taxon>
        <taxon>Streptomyces violaceusniger group</taxon>
    </lineage>
</organism>
<evidence type="ECO:0000313" key="2">
    <source>
        <dbReference type="Proteomes" id="UP000003963"/>
    </source>
</evidence>
<gene>
    <name evidence="1" type="ORF">SSOG_06763</name>
</gene>
<reference evidence="1 2" key="1">
    <citation type="submission" date="2009-02" db="EMBL/GenBank/DDBJ databases">
        <title>Annotation of Streptomyces hygroscopicus strain ATCC 53653.</title>
        <authorList>
            <consortium name="The Broad Institute Genome Sequencing Platform"/>
            <consortium name="Broad Institute Microbial Sequencing Center"/>
            <person name="Fischbach M."/>
            <person name="Godfrey P."/>
            <person name="Ward D."/>
            <person name="Young S."/>
            <person name="Zeng Q."/>
            <person name="Koehrsen M."/>
            <person name="Alvarado L."/>
            <person name="Berlin A.M."/>
            <person name="Bochicchio J."/>
            <person name="Borenstein D."/>
            <person name="Chapman S.B."/>
            <person name="Chen Z."/>
            <person name="Engels R."/>
            <person name="Freedman E."/>
            <person name="Gellesch M."/>
            <person name="Goldberg J."/>
            <person name="Griggs A."/>
            <person name="Gujja S."/>
            <person name="Heilman E.R."/>
            <person name="Heiman D.I."/>
            <person name="Hepburn T.A."/>
            <person name="Howarth C."/>
            <person name="Jen D."/>
            <person name="Larson L."/>
            <person name="Lewis B."/>
            <person name="Mehta T."/>
            <person name="Park D."/>
            <person name="Pearson M."/>
            <person name="Richards J."/>
            <person name="Roberts A."/>
            <person name="Saif S."/>
            <person name="Shea T.D."/>
            <person name="Shenoy N."/>
            <person name="Sisk P."/>
            <person name="Stolte C."/>
            <person name="Sykes S.N."/>
            <person name="Thomson T."/>
            <person name="Walk T."/>
            <person name="White J."/>
            <person name="Yandava C."/>
            <person name="Straight P."/>
            <person name="Clardy J."/>
            <person name="Hung D."/>
            <person name="Kolter R."/>
            <person name="Mekalanos J."/>
            <person name="Walker S."/>
            <person name="Walsh C.T."/>
            <person name="Wieland-Brown L.C."/>
            <person name="Haas B."/>
            <person name="Nusbaum C."/>
            <person name="Birren B."/>
        </authorList>
    </citation>
    <scope>NUCLEOTIDE SEQUENCE [LARGE SCALE GENOMIC DNA]</scope>
    <source>
        <strain evidence="1 2">ATCC 53653</strain>
    </source>
</reference>
<dbReference type="AlphaFoldDB" id="D9WC01"/>
<proteinExistence type="predicted"/>
<sequence length="132" mass="13824">MTGHHIEVFLRFTHPDGTEAADEAVGFLIEEIEQLGIVSLAHPQASAAPAGSRSSGAEIYSSLILGLAGAPAVRSLVLLAQDWLARRNSGTIDISVGPHRITLTGGTDKARREAVTTFLAHLSDDAVGQGDE</sequence>
<dbReference type="EMBL" id="GG657754">
    <property type="protein sequence ID" value="EFL27049.1"/>
    <property type="molecule type" value="Genomic_DNA"/>
</dbReference>
<keyword evidence="2" id="KW-1185">Reference proteome</keyword>